<evidence type="ECO:0000313" key="1">
    <source>
        <dbReference type="EMBL" id="QIU94993.1"/>
    </source>
</evidence>
<dbReference type="KEGG" id="bfc:BacF7301_12950"/>
<name>A0A6H0KP91_9BACE</name>
<dbReference type="PROSITE" id="PS51257">
    <property type="entry name" value="PROKAR_LIPOPROTEIN"/>
    <property type="match status" value="1"/>
</dbReference>
<dbReference type="AlphaFoldDB" id="A0A6H0KP91"/>
<reference evidence="1 2" key="1">
    <citation type="submission" date="2020-03" db="EMBL/GenBank/DDBJ databases">
        <title>Genomic analysis of Bacteroides faecium CBA7301.</title>
        <authorList>
            <person name="Kim J."/>
            <person name="Roh S.W."/>
        </authorList>
    </citation>
    <scope>NUCLEOTIDE SEQUENCE [LARGE SCALE GENOMIC DNA]</scope>
    <source>
        <strain evidence="1 2">CBA7301</strain>
    </source>
</reference>
<dbReference type="EMBL" id="CP050831">
    <property type="protein sequence ID" value="QIU94993.1"/>
    <property type="molecule type" value="Genomic_DNA"/>
</dbReference>
<keyword evidence="2" id="KW-1185">Reference proteome</keyword>
<evidence type="ECO:0000313" key="2">
    <source>
        <dbReference type="Proteomes" id="UP000501780"/>
    </source>
</evidence>
<organism evidence="1 2">
    <name type="scientific">Bacteroides faecium</name>
    <dbReference type="NCBI Taxonomy" id="2715212"/>
    <lineage>
        <taxon>Bacteria</taxon>
        <taxon>Pseudomonadati</taxon>
        <taxon>Bacteroidota</taxon>
        <taxon>Bacteroidia</taxon>
        <taxon>Bacteroidales</taxon>
        <taxon>Bacteroidaceae</taxon>
        <taxon>Bacteroides</taxon>
    </lineage>
</organism>
<evidence type="ECO:0008006" key="3">
    <source>
        <dbReference type="Google" id="ProtNLM"/>
    </source>
</evidence>
<protein>
    <recommendedName>
        <fullName evidence="3">Lipoprotein</fullName>
    </recommendedName>
</protein>
<dbReference type="RefSeq" id="WP_167963404.1">
    <property type="nucleotide sequence ID" value="NZ_CP050831.1"/>
</dbReference>
<sequence length="232" mass="27899">MKLFTISLLLALLVGCVNKEEKRYRYVCDSLNRLDFPPRQFDTLFFHKYENGDIVDTVYPDGRYEFIQTLYNGNYYHLMRDKDYPVVNAMQYDREGKLLYWDQEFLHGETLSAYTVEYDKNGQVTKFYNLDAGDEGYIYPTYSIHQLLDELKKENIDLFHNISIYYYGKDYFDTDSVPYKRWGWYVDIKDTIDSNDNCNMTGRLYDGQSGELLDVYRGKWEDWHFNFDKDVK</sequence>
<proteinExistence type="predicted"/>
<dbReference type="Proteomes" id="UP000501780">
    <property type="component" value="Chromosome"/>
</dbReference>
<accession>A0A6H0KP91</accession>
<gene>
    <name evidence="1" type="ORF">BacF7301_12950</name>
</gene>